<dbReference type="SUPFAM" id="SSF54495">
    <property type="entry name" value="UBC-like"/>
    <property type="match status" value="1"/>
</dbReference>
<reference evidence="5 6" key="1">
    <citation type="submission" date="2019-01" db="EMBL/GenBank/DDBJ databases">
        <title>Draft Genome and Complete Hox-Cluster Characterization of the Sterlet Sturgeon (Acipenser ruthenus).</title>
        <authorList>
            <person name="Wei Q."/>
        </authorList>
    </citation>
    <scope>NUCLEOTIDE SEQUENCE [LARGE SCALE GENOMIC DNA]</scope>
    <source>
        <strain evidence="5">WHYD16114868_AA</strain>
        <tissue evidence="5">Blood</tissue>
    </source>
</reference>
<comment type="caution">
    <text evidence="5">The sequence shown here is derived from an EMBL/GenBank/DDBJ whole genome shotgun (WGS) entry which is preliminary data.</text>
</comment>
<evidence type="ECO:0000259" key="4">
    <source>
        <dbReference type="Pfam" id="PF00685"/>
    </source>
</evidence>
<name>A0A444U568_ACIRT</name>
<evidence type="ECO:0000313" key="6">
    <source>
        <dbReference type="Proteomes" id="UP000289886"/>
    </source>
</evidence>
<organism evidence="5 6">
    <name type="scientific">Acipenser ruthenus</name>
    <name type="common">Sterlet sturgeon</name>
    <dbReference type="NCBI Taxonomy" id="7906"/>
    <lineage>
        <taxon>Eukaryota</taxon>
        <taxon>Metazoa</taxon>
        <taxon>Chordata</taxon>
        <taxon>Craniata</taxon>
        <taxon>Vertebrata</taxon>
        <taxon>Euteleostomi</taxon>
        <taxon>Actinopterygii</taxon>
        <taxon>Chondrostei</taxon>
        <taxon>Acipenseriformes</taxon>
        <taxon>Acipenseridae</taxon>
        <taxon>Acipenser</taxon>
    </lineage>
</organism>
<dbReference type="GO" id="GO:0008146">
    <property type="term" value="F:sulfotransferase activity"/>
    <property type="evidence" value="ECO:0007669"/>
    <property type="project" value="InterPro"/>
</dbReference>
<dbReference type="SUPFAM" id="SSF52540">
    <property type="entry name" value="P-loop containing nucleoside triphosphate hydrolases"/>
    <property type="match status" value="1"/>
</dbReference>
<proteinExistence type="inferred from homology"/>
<dbReference type="EC" id="2.8.2.-" evidence="3"/>
<sequence>MTDYGEEQKNEAEALESIYPDSFIQKYPDEPPLYEILETENLEDSDATDMLTLIQQLQFHGTIVTIENFLSWRAKFELAMAELNRRKQKKVQTYCDSARRCWLYRVIVDRNGSCVPSQSKDANKSQGKQLFETDHNLDTSDIQFLEEETVVLNSKADGAETKCRGDGAEAKLFAITVASIQGICSAVIWFSVTLRVDIMAEDTTPVDYSLFQYKGFNLIGNLHEVPYLDTLENFGIRDSDVFAVTYPKSVFGSSWFDHIKEWYKHKEEFDFLYITYEEMVKDLRAAVVKISNFLGKQIDDRTIETIVDKCTFKNMRCNPSANYQMIPKAFLDHKKGVFMRKGKVGDWKNHFTVAQNERFDEVYQEKMKEVPLDFIWDIND</sequence>
<keyword evidence="6" id="KW-1185">Reference proteome</keyword>
<dbReference type="Proteomes" id="UP000289886">
    <property type="component" value="Unassembled WGS sequence"/>
</dbReference>
<evidence type="ECO:0000256" key="3">
    <source>
        <dbReference type="RuleBase" id="RU361155"/>
    </source>
</evidence>
<accession>A0A444U568</accession>
<evidence type="ECO:0000256" key="1">
    <source>
        <dbReference type="ARBA" id="ARBA00005771"/>
    </source>
</evidence>
<dbReference type="Pfam" id="PF00685">
    <property type="entry name" value="Sulfotransfer_1"/>
    <property type="match status" value="1"/>
</dbReference>
<gene>
    <name evidence="5" type="ORF">EOD39_0407</name>
</gene>
<dbReference type="EMBL" id="SCEB01215296">
    <property type="protein sequence ID" value="RXM30290.1"/>
    <property type="molecule type" value="Genomic_DNA"/>
</dbReference>
<protein>
    <recommendedName>
        <fullName evidence="3">Sulfotransferase</fullName>
        <ecNumber evidence="3">2.8.2.-</ecNumber>
    </recommendedName>
</protein>
<keyword evidence="2 3" id="KW-0808">Transferase</keyword>
<dbReference type="InterPro" id="IPR016135">
    <property type="entry name" value="UBQ-conjugating_enzyme/RWD"/>
</dbReference>
<dbReference type="InterPro" id="IPR027417">
    <property type="entry name" value="P-loop_NTPase"/>
</dbReference>
<dbReference type="Gene3D" id="3.40.50.300">
    <property type="entry name" value="P-loop containing nucleotide triphosphate hydrolases"/>
    <property type="match status" value="1"/>
</dbReference>
<evidence type="ECO:0000256" key="2">
    <source>
        <dbReference type="ARBA" id="ARBA00022679"/>
    </source>
</evidence>
<dbReference type="PANTHER" id="PTHR11783">
    <property type="entry name" value="SULFOTRANSFERASE SULT"/>
    <property type="match status" value="1"/>
</dbReference>
<dbReference type="AlphaFoldDB" id="A0A444U568"/>
<dbReference type="InterPro" id="IPR000863">
    <property type="entry name" value="Sulfotransferase_dom"/>
</dbReference>
<evidence type="ECO:0000313" key="5">
    <source>
        <dbReference type="EMBL" id="RXM30290.1"/>
    </source>
</evidence>
<feature type="domain" description="Sulfotransferase" evidence="4">
    <location>
        <begin position="230"/>
        <end position="370"/>
    </location>
</feature>
<comment type="similarity">
    <text evidence="1 3">Belongs to the sulfotransferase 1 family.</text>
</comment>